<keyword evidence="6" id="KW-1185">Reference proteome</keyword>
<feature type="signal peptide" evidence="1">
    <location>
        <begin position="1"/>
        <end position="21"/>
    </location>
</feature>
<dbReference type="EMBL" id="BQKM01000003">
    <property type="protein sequence ID" value="GJN52092.1"/>
    <property type="molecule type" value="Genomic_DNA"/>
</dbReference>
<evidence type="ECO:0000313" key="6">
    <source>
        <dbReference type="Proteomes" id="UP001054892"/>
    </source>
</evidence>
<dbReference type="SUPFAM" id="SSF53850">
    <property type="entry name" value="Periplasmic binding protein-like II"/>
    <property type="match status" value="1"/>
</dbReference>
<evidence type="ECO:0000313" key="5">
    <source>
        <dbReference type="Proteomes" id="UP000509383"/>
    </source>
</evidence>
<dbReference type="InterPro" id="IPR001638">
    <property type="entry name" value="Solute-binding_3/MltF_N"/>
</dbReference>
<dbReference type="RefSeq" id="WP_173174087.1">
    <property type="nucleotide sequence ID" value="NZ_AP023189.1"/>
</dbReference>
<dbReference type="Proteomes" id="UP001054892">
    <property type="component" value="Unassembled WGS sequence"/>
</dbReference>
<evidence type="ECO:0000259" key="2">
    <source>
        <dbReference type="SMART" id="SM00062"/>
    </source>
</evidence>
<name>A0A6J4E5I9_9PSED</name>
<dbReference type="PANTHER" id="PTHR38834">
    <property type="entry name" value="PERIPLASMIC SUBSTRATE BINDING PROTEIN FAMILY 3"/>
    <property type="match status" value="1"/>
</dbReference>
<feature type="domain" description="Solute-binding protein family 3/N-terminal" evidence="2">
    <location>
        <begin position="23"/>
        <end position="244"/>
    </location>
</feature>
<protein>
    <submittedName>
        <fullName evidence="3">Peptide ABC transporter ATP-binding protein</fullName>
    </submittedName>
</protein>
<dbReference type="Proteomes" id="UP000509383">
    <property type="component" value="Chromosome"/>
</dbReference>
<evidence type="ECO:0000256" key="1">
    <source>
        <dbReference type="SAM" id="SignalP"/>
    </source>
</evidence>
<organism evidence="3 5">
    <name type="scientific">Pseudomonas tohonis</name>
    <dbReference type="NCBI Taxonomy" id="2725477"/>
    <lineage>
        <taxon>Bacteria</taxon>
        <taxon>Pseudomonadati</taxon>
        <taxon>Pseudomonadota</taxon>
        <taxon>Gammaproteobacteria</taxon>
        <taxon>Pseudomonadales</taxon>
        <taxon>Pseudomonadaceae</taxon>
        <taxon>Pseudomonas</taxon>
    </lineage>
</organism>
<dbReference type="Gene3D" id="3.40.190.10">
    <property type="entry name" value="Periplasmic binding protein-like II"/>
    <property type="match status" value="2"/>
</dbReference>
<feature type="chain" id="PRO_5027118092" evidence="1">
    <location>
        <begin position="22"/>
        <end position="245"/>
    </location>
</feature>
<keyword evidence="3" id="KW-0547">Nucleotide-binding</keyword>
<dbReference type="EMBL" id="AP023189">
    <property type="protein sequence ID" value="BCG24549.1"/>
    <property type="molecule type" value="Genomic_DNA"/>
</dbReference>
<accession>A0A6J4E5I9</accession>
<dbReference type="SMART" id="SM00062">
    <property type="entry name" value="PBPb"/>
    <property type="match status" value="1"/>
</dbReference>
<dbReference type="Pfam" id="PF00497">
    <property type="entry name" value="SBP_bac_3"/>
    <property type="match status" value="1"/>
</dbReference>
<dbReference type="KEGG" id="ptw:TUM18999_27400"/>
<dbReference type="AlphaFoldDB" id="A0A6J4E5I9"/>
<reference evidence="3 5" key="1">
    <citation type="submission" date="2020-05" db="EMBL/GenBank/DDBJ databases">
        <title>Characterization of novel class B3 metallo-beta-lactamase from novel Pseudomonas species.</title>
        <authorList>
            <person name="Yamada K."/>
            <person name="Aoki K."/>
            <person name="Ishii Y."/>
        </authorList>
    </citation>
    <scope>NUCLEOTIDE SEQUENCE [LARGE SCALE GENOMIC DNA]</scope>
    <source>
        <strain evidence="3 5">TUM18999</strain>
        <strain evidence="4 6">TUM20286</strain>
    </source>
</reference>
<proteinExistence type="predicted"/>
<keyword evidence="1" id="KW-0732">Signal</keyword>
<evidence type="ECO:0000313" key="4">
    <source>
        <dbReference type="EMBL" id="GJN52092.1"/>
    </source>
</evidence>
<keyword evidence="3" id="KW-0067">ATP-binding</keyword>
<evidence type="ECO:0000313" key="3">
    <source>
        <dbReference type="EMBL" id="BCG24549.1"/>
    </source>
</evidence>
<dbReference type="PANTHER" id="PTHR38834:SF3">
    <property type="entry name" value="SOLUTE-BINDING PROTEIN FAMILY 3_N-TERMINAL DOMAIN-CONTAINING PROTEIN"/>
    <property type="match status" value="1"/>
</dbReference>
<gene>
    <name evidence="3" type="ORF">TUM18999_27400</name>
    <name evidence="4" type="ORF">TUM20286_18440</name>
</gene>
<sequence>MKGLFTRLLLGAALAIQAAGAAELRLLTDDHPPLHFERDGELVGFAVDLLHEIAQETGDKLQLERVPLLRALLITRESPDVAVFTILRTPEREADYQLVGPLLEVETALYARADHTPAITGLDEARKVQRIAAPRKWLVYRRLQEMGFANLYGVDTPEQMMRLLRLGRTDLVAADTLSVETMAREEGLAPEQLRYAAPVMHQGNYIAFSRQTDASIVARWQQALEKMRADGRLVALERKWLGGPK</sequence>
<dbReference type="GO" id="GO:0005524">
    <property type="term" value="F:ATP binding"/>
    <property type="evidence" value="ECO:0007669"/>
    <property type="project" value="UniProtKB-KW"/>
</dbReference>